<feature type="region of interest" description="Disordered" evidence="7">
    <location>
        <begin position="163"/>
        <end position="199"/>
    </location>
</feature>
<evidence type="ECO:0000256" key="4">
    <source>
        <dbReference type="ARBA" id="ARBA00023015"/>
    </source>
</evidence>
<evidence type="ECO:0000256" key="7">
    <source>
        <dbReference type="SAM" id="MobiDB-lite"/>
    </source>
</evidence>
<keyword evidence="9" id="KW-1185">Reference proteome</keyword>
<organism evidence="8 9">
    <name type="scientific">Glossina austeni</name>
    <name type="common">Savannah tsetse fly</name>
    <dbReference type="NCBI Taxonomy" id="7395"/>
    <lineage>
        <taxon>Eukaryota</taxon>
        <taxon>Metazoa</taxon>
        <taxon>Ecdysozoa</taxon>
        <taxon>Arthropoda</taxon>
        <taxon>Hexapoda</taxon>
        <taxon>Insecta</taxon>
        <taxon>Pterygota</taxon>
        <taxon>Neoptera</taxon>
        <taxon>Endopterygota</taxon>
        <taxon>Diptera</taxon>
        <taxon>Brachycera</taxon>
        <taxon>Muscomorpha</taxon>
        <taxon>Hippoboscoidea</taxon>
        <taxon>Glossinidae</taxon>
        <taxon>Glossina</taxon>
    </lineage>
</organism>
<keyword evidence="4" id="KW-0805">Transcription regulation</keyword>
<evidence type="ECO:0000313" key="8">
    <source>
        <dbReference type="EnsemblMetazoa" id="GAUT023089-PA"/>
    </source>
</evidence>
<keyword evidence="6" id="KW-0539">Nucleus</keyword>
<keyword evidence="5" id="KW-0804">Transcription</keyword>
<dbReference type="GO" id="GO:0006357">
    <property type="term" value="P:regulation of transcription by RNA polymerase II"/>
    <property type="evidence" value="ECO:0007669"/>
    <property type="project" value="TreeGrafter"/>
</dbReference>
<dbReference type="InterPro" id="IPR012423">
    <property type="entry name" value="Eaf7/MRGBP"/>
</dbReference>
<evidence type="ECO:0000256" key="1">
    <source>
        <dbReference type="ARBA" id="ARBA00004123"/>
    </source>
</evidence>
<dbReference type="VEuPathDB" id="VectorBase:GAUT023089"/>
<name>A0A1A9V1U7_GLOAU</name>
<dbReference type="PANTHER" id="PTHR13581:SF5">
    <property type="entry name" value="MRG_MORF4L-BINDING PROTEIN"/>
    <property type="match status" value="1"/>
</dbReference>
<evidence type="ECO:0000256" key="3">
    <source>
        <dbReference type="ARBA" id="ARBA00022853"/>
    </source>
</evidence>
<accession>A0A1A9V1U7</accession>
<evidence type="ECO:0000256" key="2">
    <source>
        <dbReference type="ARBA" id="ARBA00007117"/>
    </source>
</evidence>
<feature type="region of interest" description="Disordered" evidence="7">
    <location>
        <begin position="103"/>
        <end position="125"/>
    </location>
</feature>
<proteinExistence type="inferred from homology"/>
<dbReference type="STRING" id="7395.A0A1A9V1U7"/>
<dbReference type="GO" id="GO:0005634">
    <property type="term" value="C:nucleus"/>
    <property type="evidence" value="ECO:0007669"/>
    <property type="project" value="UniProtKB-SubCell"/>
</dbReference>
<sequence>MQTSKEKTTDHEWTPEEEIQLFYALSGLKPVGVNRHFYVACIAERLSRSLNRDFLGEHIWTHLKSMYNLDVLQLHEQVPFPNEQKEFSLPEVEFGVFMSKKGASSEERRQSSDGPPSIIAVATDNTTTRDKNQSYLFSKTSSLSSGGHQTIKDLDKKITSKLIDVPKRLPKRTRGSASLESNSPSTTPPPTQNNKRRRI</sequence>
<protein>
    <recommendedName>
        <fullName evidence="10">MRG-binding protein</fullName>
    </recommendedName>
</protein>
<dbReference type="Proteomes" id="UP000078200">
    <property type="component" value="Unassembled WGS sequence"/>
</dbReference>
<evidence type="ECO:0000256" key="6">
    <source>
        <dbReference type="ARBA" id="ARBA00023242"/>
    </source>
</evidence>
<dbReference type="EnsemblMetazoa" id="GAUT023089-RA">
    <property type="protein sequence ID" value="GAUT023089-PA"/>
    <property type="gene ID" value="GAUT023089"/>
</dbReference>
<evidence type="ECO:0000313" key="9">
    <source>
        <dbReference type="Proteomes" id="UP000078200"/>
    </source>
</evidence>
<keyword evidence="3" id="KW-0156">Chromatin regulator</keyword>
<dbReference type="Pfam" id="PF07904">
    <property type="entry name" value="Eaf7"/>
    <property type="match status" value="1"/>
</dbReference>
<reference evidence="8" key="1">
    <citation type="submission" date="2020-05" db="UniProtKB">
        <authorList>
            <consortium name="EnsemblMetazoa"/>
        </authorList>
    </citation>
    <scope>IDENTIFICATION</scope>
    <source>
        <strain evidence="8">TTRI</strain>
    </source>
</reference>
<dbReference type="GO" id="GO:0006325">
    <property type="term" value="P:chromatin organization"/>
    <property type="evidence" value="ECO:0007669"/>
    <property type="project" value="UniProtKB-KW"/>
</dbReference>
<dbReference type="GO" id="GO:0035267">
    <property type="term" value="C:NuA4 histone acetyltransferase complex"/>
    <property type="evidence" value="ECO:0007669"/>
    <property type="project" value="TreeGrafter"/>
</dbReference>
<evidence type="ECO:0000256" key="5">
    <source>
        <dbReference type="ARBA" id="ARBA00023163"/>
    </source>
</evidence>
<dbReference type="AlphaFoldDB" id="A0A1A9V1U7"/>
<comment type="similarity">
    <text evidence="2">Belongs to the EAF7 family.</text>
</comment>
<evidence type="ECO:0008006" key="10">
    <source>
        <dbReference type="Google" id="ProtNLM"/>
    </source>
</evidence>
<dbReference type="PANTHER" id="PTHR13581">
    <property type="entry name" value="MRG-BINDING PROTEIN"/>
    <property type="match status" value="1"/>
</dbReference>
<comment type="subcellular location">
    <subcellularLocation>
        <location evidence="1">Nucleus</location>
    </subcellularLocation>
</comment>